<organism evidence="1 2">
    <name type="scientific">Klebsiella phage vB_Kpn_F48</name>
    <dbReference type="NCBI Taxonomy" id="2070028"/>
    <lineage>
        <taxon>Viruses</taxon>
        <taxon>Duplodnaviria</taxon>
        <taxon>Heunggongvirae</taxon>
        <taxon>Uroviricota</taxon>
        <taxon>Caudoviricetes</taxon>
        <taxon>Marfavirus</taxon>
        <taxon>Marfavirus F48</taxon>
    </lineage>
</organism>
<gene>
    <name evidence="1" type="ORF">vBKpnF48_115</name>
</gene>
<proteinExistence type="predicted"/>
<sequence>MADAKIYKVGISLADKNGCIEDTIRTFDVALYNMYADDVRVLIDKFLDTSWVPSIEYGQVRIMHMYDVNYRKGSPWGVQEAIIKNGYKHISCFETPFDYDSSGTIEKGNKIILNTAPDDIRYLAKMIWNYMNADAADWVPSTNFKRAVEDYEKAAAIRQHQKLEWFM</sequence>
<evidence type="ECO:0000313" key="1">
    <source>
        <dbReference type="EMBL" id="AUO78740.1"/>
    </source>
</evidence>
<dbReference type="InterPro" id="IPR056941">
    <property type="entry name" value="Mrh-like"/>
</dbReference>
<accession>A0A2I6UFI5</accession>
<reference evidence="2" key="1">
    <citation type="submission" date="2018-01" db="EMBL/GenBank/DDBJ databases">
        <title>Direct submission.</title>
        <authorList>
            <person name="Ciacci N."/>
        </authorList>
    </citation>
    <scope>NUCLEOTIDE SEQUENCE [LARGE SCALE GENOMIC DNA]</scope>
</reference>
<dbReference type="Pfam" id="PF24070">
    <property type="entry name" value="T4_MRH"/>
    <property type="match status" value="1"/>
</dbReference>
<keyword evidence="2" id="KW-1185">Reference proteome</keyword>
<evidence type="ECO:0000313" key="2">
    <source>
        <dbReference type="Proteomes" id="UP000240294"/>
    </source>
</evidence>
<dbReference type="Proteomes" id="UP000240294">
    <property type="component" value="Genome"/>
</dbReference>
<name>A0A2I6UFI5_9CAUD</name>
<dbReference type="EMBL" id="MG746602">
    <property type="protein sequence ID" value="AUO78740.1"/>
    <property type="molecule type" value="Genomic_DNA"/>
</dbReference>
<protein>
    <submittedName>
        <fullName evidence="1">Uncharacterized protein</fullName>
    </submittedName>
</protein>